<organism evidence="1 2">
    <name type="scientific">Thalassotalea mangrovi</name>
    <dbReference type="NCBI Taxonomy" id="2572245"/>
    <lineage>
        <taxon>Bacteria</taxon>
        <taxon>Pseudomonadati</taxon>
        <taxon>Pseudomonadota</taxon>
        <taxon>Gammaproteobacteria</taxon>
        <taxon>Alteromonadales</taxon>
        <taxon>Colwelliaceae</taxon>
        <taxon>Thalassotalea</taxon>
    </lineage>
</organism>
<gene>
    <name evidence="1" type="ORF">E8M12_00060</name>
</gene>
<dbReference type="AlphaFoldDB" id="A0A4U1BAM9"/>
<reference evidence="1 2" key="1">
    <citation type="submission" date="2019-04" db="EMBL/GenBank/DDBJ databases">
        <title>Thalassotalea guangxiensis sp. nov., isolated from sediment of the coastal wetland.</title>
        <authorList>
            <person name="Zheng S."/>
            <person name="Zhang D."/>
        </authorList>
    </citation>
    <scope>NUCLEOTIDE SEQUENCE [LARGE SCALE GENOMIC DNA]</scope>
    <source>
        <strain evidence="1 2">ZS-4</strain>
    </source>
</reference>
<keyword evidence="2" id="KW-1185">Reference proteome</keyword>
<sequence length="185" mass="19531">MVQKNLKLVALAVLMGTVSTGCSLVGEHKMTGGGTIDSAGGDKKAVFTFNAERCDGENAKGNVIYRDESAIDFEDMGGVALKAKLDDFGYCTIPGLEEQAENGIACHCEDQYEAQFTYTSNNPEAPGEGVGFACFFDTGEGNGRFNGVVTAMNLVDGPYAGYINHGTMNGNIQSHSCPAKTEDSE</sequence>
<evidence type="ECO:0008006" key="3">
    <source>
        <dbReference type="Google" id="ProtNLM"/>
    </source>
</evidence>
<dbReference type="EMBL" id="SWDB01000001">
    <property type="protein sequence ID" value="TKB47837.1"/>
    <property type="molecule type" value="Genomic_DNA"/>
</dbReference>
<evidence type="ECO:0000313" key="2">
    <source>
        <dbReference type="Proteomes" id="UP000307999"/>
    </source>
</evidence>
<accession>A0A4U1BAM9</accession>
<dbReference type="Proteomes" id="UP000307999">
    <property type="component" value="Unassembled WGS sequence"/>
</dbReference>
<comment type="caution">
    <text evidence="1">The sequence shown here is derived from an EMBL/GenBank/DDBJ whole genome shotgun (WGS) entry which is preliminary data.</text>
</comment>
<name>A0A4U1BAM9_9GAMM</name>
<proteinExistence type="predicted"/>
<dbReference type="OrthoDB" id="5731675at2"/>
<dbReference type="PROSITE" id="PS51257">
    <property type="entry name" value="PROKAR_LIPOPROTEIN"/>
    <property type="match status" value="1"/>
</dbReference>
<dbReference type="RefSeq" id="WP_136734025.1">
    <property type="nucleotide sequence ID" value="NZ_SWDB01000001.1"/>
</dbReference>
<protein>
    <recommendedName>
        <fullName evidence="3">Lipoprotein</fullName>
    </recommendedName>
</protein>
<evidence type="ECO:0000313" key="1">
    <source>
        <dbReference type="EMBL" id="TKB47837.1"/>
    </source>
</evidence>